<reference evidence="1 2" key="1">
    <citation type="submission" date="2018-10" db="EMBL/GenBank/DDBJ databases">
        <title>Tessaracoccus antarcticuss sp. nov., isolated from sediment.</title>
        <authorList>
            <person name="Zhou L.Y."/>
            <person name="Du Z.J."/>
        </authorList>
    </citation>
    <scope>NUCLEOTIDE SEQUENCE [LARGE SCALE GENOMIC DNA]</scope>
    <source>
        <strain evidence="1 2">JDX10</strain>
    </source>
</reference>
<proteinExistence type="predicted"/>
<accession>A0A3M0G164</accession>
<gene>
    <name evidence="1" type="ORF">EAX62_11255</name>
</gene>
<sequence length="309" mass="35475">MTQKIRADGYEALREALATTTWYRNEFKRLVHTLLREHPELLTPLNFDQTKREVSDDLVLLLMRHERKYQDVTLGLMVELSSKSKFSDIERLEEPQRGELLATAHDSVAHLRDLVGTYDAMLQKQENVQEQIQQHRSAAQKGQLHSDALADLRARFLELQSNTSAPQARGLAFEQFLYDLFRLFDLEPRLAYKLESEQIDGSLRLHTDDYIVEAKWTKQPSGRPDGDLFAAKVRTKGKNALGLFVSVNGFTQDFITRFREGTPFLTMDGSDIFLILEGRIRLTDALLAKKRWANETGSCLRSVAEILHI</sequence>
<dbReference type="SUPFAM" id="SSF52980">
    <property type="entry name" value="Restriction endonuclease-like"/>
    <property type="match status" value="1"/>
</dbReference>
<evidence type="ECO:0000313" key="1">
    <source>
        <dbReference type="EMBL" id="RMB58710.1"/>
    </source>
</evidence>
<evidence type="ECO:0000313" key="2">
    <source>
        <dbReference type="Proteomes" id="UP000275256"/>
    </source>
</evidence>
<dbReference type="RefSeq" id="WP_121901831.1">
    <property type="nucleotide sequence ID" value="NZ_REFW01000003.1"/>
</dbReference>
<keyword evidence="2" id="KW-1185">Reference proteome</keyword>
<comment type="caution">
    <text evidence="1">The sequence shown here is derived from an EMBL/GenBank/DDBJ whole genome shotgun (WGS) entry which is preliminary data.</text>
</comment>
<dbReference type="OrthoDB" id="5521926at2"/>
<protein>
    <recommendedName>
        <fullName evidence="3">Restriction endonuclease type IV Mrr domain-containing protein</fullName>
    </recommendedName>
</protein>
<name>A0A3M0G164_9ACTN</name>
<dbReference type="EMBL" id="REFW01000003">
    <property type="protein sequence ID" value="RMB58710.1"/>
    <property type="molecule type" value="Genomic_DNA"/>
</dbReference>
<organism evidence="1 2">
    <name type="scientific">Tessaracoccus antarcticus</name>
    <dbReference type="NCBI Taxonomy" id="2479848"/>
    <lineage>
        <taxon>Bacteria</taxon>
        <taxon>Bacillati</taxon>
        <taxon>Actinomycetota</taxon>
        <taxon>Actinomycetes</taxon>
        <taxon>Propionibacteriales</taxon>
        <taxon>Propionibacteriaceae</taxon>
        <taxon>Tessaracoccus</taxon>
    </lineage>
</organism>
<dbReference type="Proteomes" id="UP000275256">
    <property type="component" value="Unassembled WGS sequence"/>
</dbReference>
<dbReference type="AlphaFoldDB" id="A0A3M0G164"/>
<evidence type="ECO:0008006" key="3">
    <source>
        <dbReference type="Google" id="ProtNLM"/>
    </source>
</evidence>
<dbReference type="InterPro" id="IPR011335">
    <property type="entry name" value="Restrct_endonuc-II-like"/>
</dbReference>